<evidence type="ECO:0000313" key="2">
    <source>
        <dbReference type="Proteomes" id="UP000694851"/>
    </source>
</evidence>
<evidence type="ECO:0000313" key="3">
    <source>
        <dbReference type="RefSeq" id="XP_019505221.1"/>
    </source>
</evidence>
<sequence>MADEVDWLDLPGRWTYGVDRGGRIFFINDEEKSTSWVHPGTESPIQSGYCFSPGLPKGWEMDCTREGAVYFINFLHKFSQVLPSPDLTRPLRDVRGGHSGCLQSSGGGRQGLSAGIAVFWLVPLVVLVPKLLLDPPYSRQQSRTFFCPWGPWQAPQVHGKFQTPQSWQRRGS</sequence>
<dbReference type="Proteomes" id="UP000694851">
    <property type="component" value="Unplaced"/>
</dbReference>
<keyword evidence="2" id="KW-1185">Reference proteome</keyword>
<dbReference type="InterPro" id="IPR001202">
    <property type="entry name" value="WW_dom"/>
</dbReference>
<dbReference type="PROSITE" id="PS01159">
    <property type="entry name" value="WW_DOMAIN_1"/>
    <property type="match status" value="1"/>
</dbReference>
<reference evidence="3" key="1">
    <citation type="submission" date="2025-08" db="UniProtKB">
        <authorList>
            <consortium name="RefSeq"/>
        </authorList>
    </citation>
    <scope>IDENTIFICATION</scope>
    <source>
        <tissue evidence="3">Muscle</tissue>
    </source>
</reference>
<organism evidence="2 3">
    <name type="scientific">Hipposideros armiger</name>
    <name type="common">Great Himalayan leaf-nosed bat</name>
    <dbReference type="NCBI Taxonomy" id="186990"/>
    <lineage>
        <taxon>Eukaryota</taxon>
        <taxon>Metazoa</taxon>
        <taxon>Chordata</taxon>
        <taxon>Craniata</taxon>
        <taxon>Vertebrata</taxon>
        <taxon>Euteleostomi</taxon>
        <taxon>Mammalia</taxon>
        <taxon>Eutheria</taxon>
        <taxon>Laurasiatheria</taxon>
        <taxon>Chiroptera</taxon>
        <taxon>Yinpterochiroptera</taxon>
        <taxon>Rhinolophoidea</taxon>
        <taxon>Hipposideridae</taxon>
        <taxon>Hipposideros</taxon>
    </lineage>
</organism>
<dbReference type="KEGG" id="hai:109386486"/>
<name>A0A8B7RVQ9_HIPAR</name>
<dbReference type="PROSITE" id="PS50020">
    <property type="entry name" value="WW_DOMAIN_2"/>
    <property type="match status" value="1"/>
</dbReference>
<gene>
    <name evidence="3" type="primary">LOC109386486</name>
</gene>
<evidence type="ECO:0000259" key="1">
    <source>
        <dbReference type="PROSITE" id="PS50020"/>
    </source>
</evidence>
<dbReference type="OrthoDB" id="43122at2759"/>
<accession>A0A8B7RVQ9</accession>
<dbReference type="InterPro" id="IPR036020">
    <property type="entry name" value="WW_dom_sf"/>
</dbReference>
<dbReference type="SMART" id="SM00456">
    <property type="entry name" value="WW"/>
    <property type="match status" value="2"/>
</dbReference>
<dbReference type="GeneID" id="109386486"/>
<dbReference type="AlphaFoldDB" id="A0A8B7RVQ9"/>
<dbReference type="SUPFAM" id="SSF51045">
    <property type="entry name" value="WW domain"/>
    <property type="match status" value="2"/>
</dbReference>
<feature type="domain" description="WW" evidence="1">
    <location>
        <begin position="8"/>
        <end position="41"/>
    </location>
</feature>
<protein>
    <submittedName>
        <fullName evidence="3">Pleckstrin homology domain-containing family A member 7-like</fullName>
    </submittedName>
</protein>
<dbReference type="Gene3D" id="2.20.70.10">
    <property type="match status" value="2"/>
</dbReference>
<dbReference type="RefSeq" id="XP_019505221.1">
    <property type="nucleotide sequence ID" value="XM_019649676.1"/>
</dbReference>
<proteinExistence type="predicted"/>